<protein>
    <submittedName>
        <fullName evidence="1">10617_t:CDS:1</fullName>
    </submittedName>
</protein>
<accession>A0ACA9NJM4</accession>
<feature type="non-terminal residue" evidence="1">
    <location>
        <position position="235"/>
    </location>
</feature>
<organism evidence="1 2">
    <name type="scientific">Scutellospora calospora</name>
    <dbReference type="NCBI Taxonomy" id="85575"/>
    <lineage>
        <taxon>Eukaryota</taxon>
        <taxon>Fungi</taxon>
        <taxon>Fungi incertae sedis</taxon>
        <taxon>Mucoromycota</taxon>
        <taxon>Glomeromycotina</taxon>
        <taxon>Glomeromycetes</taxon>
        <taxon>Diversisporales</taxon>
        <taxon>Gigasporaceae</taxon>
        <taxon>Scutellospora</taxon>
    </lineage>
</organism>
<sequence>MPKVSKIKYYAVHSGRKLGIYYFWEECKDQIHRYPGALFRSFEIKQQAEDYINNLIEKENIFVWTDGCCENNGKKDARAGIGVYWLERNTLNLSKRLPGKLQTNNRAEIFARHRGNEGNEQADKLAYLESQKPFLERFNNVVSDNHHITDCPDYKKQNFNTWWQDDFQSNFHRPIMYSDNKGHIVEELKKIIRSHKWYKKEANIVDENDKYFVNYMFLDIKIDKIKFKNNYSFDL</sequence>
<gene>
    <name evidence="1" type="ORF">SCALOS_LOCUS8967</name>
</gene>
<comment type="caution">
    <text evidence="1">The sequence shown here is derived from an EMBL/GenBank/DDBJ whole genome shotgun (WGS) entry which is preliminary data.</text>
</comment>
<keyword evidence="2" id="KW-1185">Reference proteome</keyword>
<dbReference type="EMBL" id="CAJVPM010025784">
    <property type="protein sequence ID" value="CAG8659278.1"/>
    <property type="molecule type" value="Genomic_DNA"/>
</dbReference>
<dbReference type="Proteomes" id="UP000789860">
    <property type="component" value="Unassembled WGS sequence"/>
</dbReference>
<evidence type="ECO:0000313" key="2">
    <source>
        <dbReference type="Proteomes" id="UP000789860"/>
    </source>
</evidence>
<name>A0ACA9NJM4_9GLOM</name>
<evidence type="ECO:0000313" key="1">
    <source>
        <dbReference type="EMBL" id="CAG8659278.1"/>
    </source>
</evidence>
<reference evidence="1" key="1">
    <citation type="submission" date="2021-06" db="EMBL/GenBank/DDBJ databases">
        <authorList>
            <person name="Kallberg Y."/>
            <person name="Tangrot J."/>
            <person name="Rosling A."/>
        </authorList>
    </citation>
    <scope>NUCLEOTIDE SEQUENCE</scope>
    <source>
        <strain evidence="1">AU212A</strain>
    </source>
</reference>
<proteinExistence type="predicted"/>